<keyword evidence="3" id="KW-0472">Membrane</keyword>
<proteinExistence type="inferred from homology"/>
<dbReference type="InterPro" id="IPR027385">
    <property type="entry name" value="Beta-barrel_OMP"/>
</dbReference>
<dbReference type="SUPFAM" id="SSF56925">
    <property type="entry name" value="OMPA-like"/>
    <property type="match status" value="1"/>
</dbReference>
<evidence type="ECO:0000256" key="3">
    <source>
        <dbReference type="ARBA" id="ARBA00023136"/>
    </source>
</evidence>
<comment type="subcellular location">
    <subcellularLocation>
        <location evidence="1">Membrane</location>
    </subcellularLocation>
</comment>
<evidence type="ECO:0000256" key="2">
    <source>
        <dbReference type="ARBA" id="ARBA00022729"/>
    </source>
</evidence>
<dbReference type="AlphaFoldDB" id="A0A074MLA4"/>
<keyword evidence="2 5" id="KW-0732">Signal</keyword>
<accession>A0A074MLA4</accession>
<evidence type="ECO:0000256" key="4">
    <source>
        <dbReference type="ARBA" id="ARBA00038306"/>
    </source>
</evidence>
<dbReference type="OrthoDB" id="8222426at2"/>
<dbReference type="PANTHER" id="PTHR34001">
    <property type="entry name" value="BLL7405 PROTEIN"/>
    <property type="match status" value="1"/>
</dbReference>
<dbReference type="PANTHER" id="PTHR34001:SF3">
    <property type="entry name" value="BLL7405 PROTEIN"/>
    <property type="match status" value="1"/>
</dbReference>
<evidence type="ECO:0000313" key="8">
    <source>
        <dbReference type="Proteomes" id="UP000027866"/>
    </source>
</evidence>
<dbReference type="Proteomes" id="UP000027866">
    <property type="component" value="Unassembled WGS sequence"/>
</dbReference>
<name>A0A074MLA4_9SPHN</name>
<organism evidence="7 8">
    <name type="scientific">Erythrobacter litoralis</name>
    <dbReference type="NCBI Taxonomy" id="39960"/>
    <lineage>
        <taxon>Bacteria</taxon>
        <taxon>Pseudomonadati</taxon>
        <taxon>Pseudomonadota</taxon>
        <taxon>Alphaproteobacteria</taxon>
        <taxon>Sphingomonadales</taxon>
        <taxon>Erythrobacteraceae</taxon>
        <taxon>Erythrobacter/Porphyrobacter group</taxon>
        <taxon>Erythrobacter</taxon>
    </lineage>
</organism>
<keyword evidence="8" id="KW-1185">Reference proteome</keyword>
<dbReference type="InterPro" id="IPR011250">
    <property type="entry name" value="OMP/PagP_B-barrel"/>
</dbReference>
<comment type="caution">
    <text evidence="7">The sequence shown here is derived from an EMBL/GenBank/DDBJ whole genome shotgun (WGS) entry which is preliminary data.</text>
</comment>
<evidence type="ECO:0000256" key="5">
    <source>
        <dbReference type="SAM" id="SignalP"/>
    </source>
</evidence>
<reference evidence="7 8" key="1">
    <citation type="submission" date="2014-04" db="EMBL/GenBank/DDBJ databases">
        <title>A comprehensive comparison of genomes of Erythrobacter spp. Strains.</title>
        <authorList>
            <person name="Zheng Q."/>
        </authorList>
    </citation>
    <scope>NUCLEOTIDE SEQUENCE [LARGE SCALE GENOMIC DNA]</scope>
    <source>
        <strain evidence="7 8">DSM 8509</strain>
    </source>
</reference>
<dbReference type="Pfam" id="PF13505">
    <property type="entry name" value="OMP_b-brl"/>
    <property type="match status" value="1"/>
</dbReference>
<dbReference type="PATRIC" id="fig|39960.10.peg.1304"/>
<dbReference type="KEGG" id="elq:Ga0102493_112209"/>
<dbReference type="GO" id="GO:0016020">
    <property type="term" value="C:membrane"/>
    <property type="evidence" value="ECO:0007669"/>
    <property type="project" value="UniProtKB-SubCell"/>
</dbReference>
<feature type="domain" description="Outer membrane protein beta-barrel" evidence="6">
    <location>
        <begin position="12"/>
        <end position="221"/>
    </location>
</feature>
<evidence type="ECO:0000313" key="7">
    <source>
        <dbReference type="EMBL" id="KEO92628.1"/>
    </source>
</evidence>
<dbReference type="RefSeq" id="WP_034905223.1">
    <property type="nucleotide sequence ID" value="NZ_CP017057.1"/>
</dbReference>
<evidence type="ECO:0000259" key="6">
    <source>
        <dbReference type="Pfam" id="PF13505"/>
    </source>
</evidence>
<dbReference type="EMBL" id="JMIX01000009">
    <property type="protein sequence ID" value="KEO92628.1"/>
    <property type="molecule type" value="Genomic_DNA"/>
</dbReference>
<feature type="chain" id="PRO_5001699373" evidence="5">
    <location>
        <begin position="23"/>
        <end position="221"/>
    </location>
</feature>
<dbReference type="InterPro" id="IPR051692">
    <property type="entry name" value="OMP-like"/>
</dbReference>
<sequence>MKKLTLFLLAGSAFAVSSPAMAQDEGDFTGFRLEALAGFDASKAGSSVDDDIDDDNDQSIEGLIYGAGAGYDMDFGGVVVGVEAELTDSTADTGFEDGDFEGIGLGNVETGRDIYVGARAGFVASPGLLVYAKGGYTNARYNIESTFDGEDYDEKIDADGYRVGAGAEYRFGTNTFAKIEYRYSNYSEAELDFEDDTIPDVDLGEIDLDRHQVMAGVGFRF</sequence>
<evidence type="ECO:0000256" key="1">
    <source>
        <dbReference type="ARBA" id="ARBA00004370"/>
    </source>
</evidence>
<feature type="signal peptide" evidence="5">
    <location>
        <begin position="1"/>
        <end position="22"/>
    </location>
</feature>
<protein>
    <submittedName>
        <fullName evidence="7">Membrane protein</fullName>
    </submittedName>
</protein>
<dbReference type="Gene3D" id="2.40.160.20">
    <property type="match status" value="1"/>
</dbReference>
<comment type="similarity">
    <text evidence="4">Belongs to the Omp25/RopB family.</text>
</comment>
<gene>
    <name evidence="7" type="ORF">EH32_15335</name>
</gene>